<accession>A0A498PT66</accession>
<feature type="domain" description="PE-PPE" evidence="1">
    <location>
        <begin position="2"/>
        <end position="101"/>
    </location>
</feature>
<evidence type="ECO:0000259" key="1">
    <source>
        <dbReference type="Pfam" id="PF08237"/>
    </source>
</evidence>
<evidence type="ECO:0000313" key="2">
    <source>
        <dbReference type="EMBL" id="VBA36151.1"/>
    </source>
</evidence>
<gene>
    <name evidence="2" type="ORF">LAUMK136_01276</name>
</gene>
<reference evidence="2 3" key="1">
    <citation type="submission" date="2018-09" db="EMBL/GenBank/DDBJ databases">
        <authorList>
            <person name="Tagini F."/>
        </authorList>
    </citation>
    <scope>NUCLEOTIDE SEQUENCE [LARGE SCALE GENOMIC DNA]</scope>
    <source>
        <strain evidence="2 3">MK136</strain>
    </source>
</reference>
<dbReference type="AlphaFoldDB" id="A0A498PT66"/>
<name>A0A498PT66_9MYCO</name>
<sequence>MPQLLPTPEEGYPLTGVKSMVLTRSVNEGMAILNNAIMQQLATPGVSTVTVFGTSQSVVMSSLLMQQYAAMSSGDPLPSQLNFVLIGNEMNPNGGIFARFPV</sequence>
<dbReference type="InterPro" id="IPR013228">
    <property type="entry name" value="PE-PPE_C"/>
</dbReference>
<proteinExistence type="predicted"/>
<protein>
    <submittedName>
        <fullName evidence="2">Putative PPE family protein PPE42</fullName>
    </submittedName>
</protein>
<evidence type="ECO:0000313" key="3">
    <source>
        <dbReference type="Proteomes" id="UP000273307"/>
    </source>
</evidence>
<dbReference type="Proteomes" id="UP000273307">
    <property type="component" value="Unassembled WGS sequence"/>
</dbReference>
<dbReference type="Pfam" id="PF08237">
    <property type="entry name" value="PE-PPE"/>
    <property type="match status" value="1"/>
</dbReference>
<keyword evidence="3" id="KW-1185">Reference proteome</keyword>
<organism evidence="2 3">
    <name type="scientific">Mycobacterium attenuatum</name>
    <dbReference type="NCBI Taxonomy" id="2341086"/>
    <lineage>
        <taxon>Bacteria</taxon>
        <taxon>Bacillati</taxon>
        <taxon>Actinomycetota</taxon>
        <taxon>Actinomycetes</taxon>
        <taxon>Mycobacteriales</taxon>
        <taxon>Mycobacteriaceae</taxon>
        <taxon>Mycobacterium</taxon>
    </lineage>
</organism>
<dbReference type="EMBL" id="UPHP01000033">
    <property type="protein sequence ID" value="VBA36151.1"/>
    <property type="molecule type" value="Genomic_DNA"/>
</dbReference>